<evidence type="ECO:0000313" key="2">
    <source>
        <dbReference type="EMBL" id="MEQ2556486.1"/>
    </source>
</evidence>
<feature type="transmembrane region" description="Helical" evidence="1">
    <location>
        <begin position="219"/>
        <end position="239"/>
    </location>
</feature>
<evidence type="ECO:0000256" key="1">
    <source>
        <dbReference type="SAM" id="Phobius"/>
    </source>
</evidence>
<feature type="transmembrane region" description="Helical" evidence="1">
    <location>
        <begin position="36"/>
        <end position="56"/>
    </location>
</feature>
<keyword evidence="1" id="KW-1133">Transmembrane helix</keyword>
<proteinExistence type="predicted"/>
<feature type="transmembrane region" description="Helical" evidence="1">
    <location>
        <begin position="194"/>
        <end position="213"/>
    </location>
</feature>
<dbReference type="RefSeq" id="WP_177963721.1">
    <property type="nucleotide sequence ID" value="NZ_JBBMEX010000001.1"/>
</dbReference>
<evidence type="ECO:0000313" key="3">
    <source>
        <dbReference type="Proteomes" id="UP001454489"/>
    </source>
</evidence>
<organism evidence="2 3">
    <name type="scientific">Maccoyibacter intestinihominis</name>
    <dbReference type="NCBI Taxonomy" id="3133499"/>
    <lineage>
        <taxon>Bacteria</taxon>
        <taxon>Bacillati</taxon>
        <taxon>Bacillota</taxon>
        <taxon>Clostridia</taxon>
        <taxon>Lachnospirales</taxon>
        <taxon>Lachnospiraceae</taxon>
        <taxon>Maccoyibacter</taxon>
    </lineage>
</organism>
<keyword evidence="3" id="KW-1185">Reference proteome</keyword>
<gene>
    <name evidence="2" type="ORF">WMO43_01140</name>
</gene>
<dbReference type="Proteomes" id="UP001454489">
    <property type="component" value="Unassembled WGS sequence"/>
</dbReference>
<feature type="transmembrane region" description="Helical" evidence="1">
    <location>
        <begin position="12"/>
        <end position="30"/>
    </location>
</feature>
<name>A0ABV1H9W9_9FIRM</name>
<accession>A0ABV1H9W9</accession>
<keyword evidence="1" id="KW-0812">Transmembrane</keyword>
<comment type="caution">
    <text evidence="2">The sequence shown here is derived from an EMBL/GenBank/DDBJ whole genome shotgun (WGS) entry which is preliminary data.</text>
</comment>
<reference evidence="2 3" key="1">
    <citation type="submission" date="2024-03" db="EMBL/GenBank/DDBJ databases">
        <title>Human intestinal bacterial collection.</title>
        <authorList>
            <person name="Pauvert C."/>
            <person name="Hitch T.C.A."/>
            <person name="Clavel T."/>
        </authorList>
    </citation>
    <scope>NUCLEOTIDE SEQUENCE [LARGE SCALE GENOMIC DNA]</scope>
    <source>
        <strain evidence="2 3">CLA-AA-H185</strain>
    </source>
</reference>
<sequence length="361" mass="41723">MKVSMSHLKDGLIWSMVIFFISAPICLWVTGDIKIAVFAGGAYILLIMIPATIGNLDFDKNMVPVIENLVKKEHRIILYGGGRVLKANRIWENLALGKNGYIPGVWFVLERQLYFREMKLDNPYEQRFSYREIESVQKYSPFSKYLMIQLKNGQSSLIEVSQRELWISKINECIKRSGREETCTRITTSYGKDFMMHFLSAFAIGVIIFGAIFRNRTSMIVAGVIAVIFATSWAVAQVIHETYRIPLIKGAIEEKYTLYGGASLIGRKNLWNVISDRKKDKRGGGLFLQKQGIQFCNLTEDRMEKFFNYEIPYEDIASVRTYIPMTRLVQIQLKSGEIKIFAVNKRKIWVYEIEQKKKKGW</sequence>
<dbReference type="EMBL" id="JBBMEX010000001">
    <property type="protein sequence ID" value="MEQ2556486.1"/>
    <property type="molecule type" value="Genomic_DNA"/>
</dbReference>
<keyword evidence="1" id="KW-0472">Membrane</keyword>
<protein>
    <submittedName>
        <fullName evidence="2">Uncharacterized protein</fullName>
    </submittedName>
</protein>